<dbReference type="InterPro" id="IPR001304">
    <property type="entry name" value="C-type_lectin-like"/>
</dbReference>
<dbReference type="SMART" id="SM00034">
    <property type="entry name" value="CLECT"/>
    <property type="match status" value="1"/>
</dbReference>
<evidence type="ECO:0000256" key="1">
    <source>
        <dbReference type="ARBA" id="ARBA00022734"/>
    </source>
</evidence>
<dbReference type="STRING" id="8355.A0A1L8H4C0"/>
<gene>
    <name evidence="4" type="primary">LOC108710672</name>
</gene>
<dbReference type="PANTHER" id="PTHR22803">
    <property type="entry name" value="MANNOSE, PHOSPHOLIPASE, LECTIN RECEPTOR RELATED"/>
    <property type="match status" value="1"/>
</dbReference>
<dbReference type="SUPFAM" id="SSF56436">
    <property type="entry name" value="C-type lectin-like"/>
    <property type="match status" value="1"/>
</dbReference>
<protein>
    <submittedName>
        <fullName evidence="4">Asialoglycoprotein receptor 1-like</fullName>
    </submittedName>
</protein>
<name>A0A1L8H4C0_XENLA</name>
<dbReference type="InterPro" id="IPR016186">
    <property type="entry name" value="C-type_lectin-like/link_sf"/>
</dbReference>
<dbReference type="OMA" id="RRIYWIG"/>
<dbReference type="CTD" id="108710672"/>
<dbReference type="Gene3D" id="3.10.100.10">
    <property type="entry name" value="Mannose-Binding Protein A, subunit A"/>
    <property type="match status" value="1"/>
</dbReference>
<dbReference type="GeneID" id="108710672"/>
<dbReference type="OrthoDB" id="2142683at2759"/>
<dbReference type="AlphaFoldDB" id="A0A1L8H4C0"/>
<evidence type="ECO:0000256" key="2">
    <source>
        <dbReference type="ARBA" id="ARBA00023157"/>
    </source>
</evidence>
<organism evidence="3 4">
    <name type="scientific">Xenopus laevis</name>
    <name type="common">African clawed frog</name>
    <dbReference type="NCBI Taxonomy" id="8355"/>
    <lineage>
        <taxon>Eukaryota</taxon>
        <taxon>Metazoa</taxon>
        <taxon>Chordata</taxon>
        <taxon>Craniata</taxon>
        <taxon>Vertebrata</taxon>
        <taxon>Euteleostomi</taxon>
        <taxon>Amphibia</taxon>
        <taxon>Batrachia</taxon>
        <taxon>Anura</taxon>
        <taxon>Pipoidea</taxon>
        <taxon>Pipidae</taxon>
        <taxon>Xenopodinae</taxon>
        <taxon>Xenopus</taxon>
        <taxon>Xenopus</taxon>
    </lineage>
</organism>
<dbReference type="InterPro" id="IPR050111">
    <property type="entry name" value="C-type_lectin/snaclec_domain"/>
</dbReference>
<keyword evidence="3" id="KW-1185">Reference proteome</keyword>
<reference evidence="4" key="1">
    <citation type="submission" date="2025-08" db="UniProtKB">
        <authorList>
            <consortium name="RefSeq"/>
        </authorList>
    </citation>
    <scope>IDENTIFICATION</scope>
    <source>
        <strain evidence="4">J_2021</strain>
        <tissue evidence="4">Erythrocytes</tissue>
    </source>
</reference>
<dbReference type="InterPro" id="IPR033989">
    <property type="entry name" value="CD209-like_CTLD"/>
</dbReference>
<evidence type="ECO:0000313" key="3">
    <source>
        <dbReference type="Proteomes" id="UP000186698"/>
    </source>
</evidence>
<dbReference type="Pfam" id="PF03954">
    <property type="entry name" value="Lectin_N"/>
    <property type="match status" value="1"/>
</dbReference>
<dbReference type="InterPro" id="IPR016187">
    <property type="entry name" value="CTDL_fold"/>
</dbReference>
<dbReference type="Pfam" id="PF00059">
    <property type="entry name" value="Lectin_C"/>
    <property type="match status" value="1"/>
</dbReference>
<accession>A0A1L8H4C0</accession>
<dbReference type="Proteomes" id="UP000186698">
    <property type="component" value="Chromosome 3L"/>
</dbReference>
<dbReference type="CDD" id="cd03590">
    <property type="entry name" value="CLECT_DC-SIGN_like"/>
    <property type="match status" value="1"/>
</dbReference>
<proteinExistence type="predicted"/>
<evidence type="ECO:0000313" key="4">
    <source>
        <dbReference type="RefSeq" id="XP_041443340.1"/>
    </source>
</evidence>
<dbReference type="GO" id="GO:0038023">
    <property type="term" value="F:signaling receptor activity"/>
    <property type="evidence" value="ECO:0000318"/>
    <property type="project" value="GO_Central"/>
</dbReference>
<dbReference type="PaxDb" id="8355-A0A1L8H4C0"/>
<dbReference type="InterPro" id="IPR018378">
    <property type="entry name" value="C-type_lectin_CS"/>
</dbReference>
<dbReference type="GO" id="GO:0030246">
    <property type="term" value="F:carbohydrate binding"/>
    <property type="evidence" value="ECO:0007669"/>
    <property type="project" value="UniProtKB-KW"/>
</dbReference>
<dbReference type="PROSITE" id="PS50041">
    <property type="entry name" value="C_TYPE_LECTIN_2"/>
    <property type="match status" value="1"/>
</dbReference>
<sequence>MSKEYQDLQCLQEEETSSTVSKTTGSAMKAYKMQSWATSHSSRLLYGFCCFCAVLLIVIITLIVHLQKPEVKDRSFEYQLGNFSVSVKTQVSQITQEGTRLMEKITDLETSVKKIQNDLSIGSLQSDMQKVLGTLGRLIDRVHKLQLNGSQDPVCPVDWHRFTLSCYYVSKSGYPWEEAKTRCEGFNSHMVVINNEDEQNYVFGIAKTQFTWIGLTDSDGEWKWSDGTPYNTSPKFWIPDQPDNHFGHGLGGGEDCAHLHYNGRWNDDHCSRRYRFICEKAI</sequence>
<dbReference type="KEGG" id="xla:108710672"/>
<dbReference type="RefSeq" id="XP_041443340.1">
    <property type="nucleotide sequence ID" value="XM_041587406.1"/>
</dbReference>
<keyword evidence="1" id="KW-0430">Lectin</keyword>
<dbReference type="PROSITE" id="PS00615">
    <property type="entry name" value="C_TYPE_LECTIN_1"/>
    <property type="match status" value="1"/>
</dbReference>
<keyword evidence="2" id="KW-1015">Disulfide bond</keyword>